<gene>
    <name evidence="2" type="ORF">LCGC14_2562250</name>
</gene>
<reference evidence="2" key="1">
    <citation type="journal article" date="2015" name="Nature">
        <title>Complex archaea that bridge the gap between prokaryotes and eukaryotes.</title>
        <authorList>
            <person name="Spang A."/>
            <person name="Saw J.H."/>
            <person name="Jorgensen S.L."/>
            <person name="Zaremba-Niedzwiedzka K."/>
            <person name="Martijn J."/>
            <person name="Lind A.E."/>
            <person name="van Eijk R."/>
            <person name="Schleper C."/>
            <person name="Guy L."/>
            <person name="Ettema T.J."/>
        </authorList>
    </citation>
    <scope>NUCLEOTIDE SEQUENCE</scope>
</reference>
<dbReference type="AlphaFoldDB" id="A0A0F9AKB1"/>
<comment type="caution">
    <text evidence="2">The sequence shown here is derived from an EMBL/GenBank/DDBJ whole genome shotgun (WGS) entry which is preliminary data.</text>
</comment>
<accession>A0A0F9AKB1</accession>
<sequence>MKKLIIIIVVILLLIGLGFWPKRAVTQPVPTNFWLFTQLLDTPQTLSGQGGKLVAVNSAGTALEFNAGTTSITTLGTVTTGTWNATKIDISDYTNLTAGDALTLTDDDIDFDGGATPSGELGGTWASPTIADGITVASPTFNSATFTGLVNIDGELNMTGVLDATTITEGGDDVYSSGETPSGELGGTYANISVDSTHAGSAHHAESHNVASHSDTSGTGAELNTLTDNSIADTLHRHTELVASDGSPDPALSVDFAGRVGIGTSAPDGSLEIRTGNSVIRIRDTGDTATATTSYIEFGGTTASAWDRTGYVGDTSSGDTHIRLHAEDSDLILGDSSSVSVLTLSGGNVGIGTSIPAEKLTVGNAAVSAGTIAILEDTDDGASYASFTVPALATNTVYTLPPDDGDNTEVLQTNGTGTLTWVANAGGGGGNDVYVEEGDAARVDSSGADLYI</sequence>
<organism evidence="2">
    <name type="scientific">marine sediment metagenome</name>
    <dbReference type="NCBI Taxonomy" id="412755"/>
    <lineage>
        <taxon>unclassified sequences</taxon>
        <taxon>metagenomes</taxon>
        <taxon>ecological metagenomes</taxon>
    </lineage>
</organism>
<evidence type="ECO:0000313" key="2">
    <source>
        <dbReference type="EMBL" id="KKL09800.1"/>
    </source>
</evidence>
<feature type="compositionally biased region" description="Polar residues" evidence="1">
    <location>
        <begin position="209"/>
        <end position="224"/>
    </location>
</feature>
<feature type="non-terminal residue" evidence="2">
    <location>
        <position position="452"/>
    </location>
</feature>
<name>A0A0F9AKB1_9ZZZZ</name>
<proteinExistence type="predicted"/>
<feature type="region of interest" description="Disordered" evidence="1">
    <location>
        <begin position="168"/>
        <end position="224"/>
    </location>
</feature>
<feature type="compositionally biased region" description="Polar residues" evidence="1">
    <location>
        <begin position="190"/>
        <end position="199"/>
    </location>
</feature>
<protein>
    <submittedName>
        <fullName evidence="2">Uncharacterized protein</fullName>
    </submittedName>
</protein>
<dbReference type="EMBL" id="LAZR01042323">
    <property type="protein sequence ID" value="KKL09800.1"/>
    <property type="molecule type" value="Genomic_DNA"/>
</dbReference>
<evidence type="ECO:0000256" key="1">
    <source>
        <dbReference type="SAM" id="MobiDB-lite"/>
    </source>
</evidence>